<evidence type="ECO:0000313" key="1">
    <source>
        <dbReference type="EMBL" id="CBL33443.1"/>
    </source>
</evidence>
<organism evidence="1 2">
    <name type="scientific">[Eubacterium] siraeum V10Sc8a</name>
    <dbReference type="NCBI Taxonomy" id="717961"/>
    <lineage>
        <taxon>Bacteria</taxon>
        <taxon>Bacillati</taxon>
        <taxon>Bacillota</taxon>
        <taxon>Clostridia</taxon>
        <taxon>Eubacteriales</taxon>
        <taxon>Oscillospiraceae</taxon>
        <taxon>Oscillospiraceae incertae sedis</taxon>
    </lineage>
</organism>
<dbReference type="EMBL" id="FP929059">
    <property type="protein sequence ID" value="CBL33443.1"/>
    <property type="molecule type" value="Genomic_DNA"/>
</dbReference>
<reference evidence="1 2" key="1">
    <citation type="submission" date="2010-03" db="EMBL/GenBank/DDBJ databases">
        <title>The genome sequence of Eubacterium siraeum V10Sc8a.</title>
        <authorList>
            <consortium name="metaHIT consortium -- http://www.metahit.eu/"/>
            <person name="Pajon A."/>
            <person name="Turner K."/>
            <person name="Parkhill J."/>
            <person name="Duncan S."/>
            <person name="Flint H."/>
        </authorList>
    </citation>
    <scope>NUCLEOTIDE SEQUENCE [LARGE SCALE GENOMIC DNA]</scope>
    <source>
        <strain evidence="1 2">V10Sc8a</strain>
    </source>
</reference>
<protein>
    <submittedName>
        <fullName evidence="1">Uncharacterized protein</fullName>
    </submittedName>
</protein>
<dbReference type="BioCyc" id="ESIR717961:G136L-209-MONOMER"/>
<sequence length="34" mass="4165">MLRFTDRSDIIENDRLFSGQEMFGKELLYFEYVT</sequence>
<name>D4MI60_9FIRM</name>
<dbReference type="Proteomes" id="UP000007050">
    <property type="component" value="Chromosome"/>
</dbReference>
<evidence type="ECO:0000313" key="2">
    <source>
        <dbReference type="Proteomes" id="UP000007050"/>
    </source>
</evidence>
<proteinExistence type="predicted"/>
<gene>
    <name evidence="1" type="ORF">ES1_02720</name>
</gene>
<accession>D4MI60</accession>
<dbReference type="AlphaFoldDB" id="D4MI60"/>
<dbReference type="HOGENOM" id="CLU_3373821_0_0_9"/>
<reference evidence="1 2" key="2">
    <citation type="submission" date="2010-03" db="EMBL/GenBank/DDBJ databases">
        <authorList>
            <person name="Pajon A."/>
        </authorList>
    </citation>
    <scope>NUCLEOTIDE SEQUENCE [LARGE SCALE GENOMIC DNA]</scope>
    <source>
        <strain evidence="1 2">V10Sc8a</strain>
    </source>
</reference>
<dbReference type="KEGG" id="esr:ES1_02720"/>